<keyword evidence="3 11" id="KW-1134">Transmembrane beta strand</keyword>
<evidence type="ECO:0000256" key="5">
    <source>
        <dbReference type="ARBA" id="ARBA00022692"/>
    </source>
</evidence>
<dbReference type="PANTHER" id="PTHR32552">
    <property type="entry name" value="FERRICHROME IRON RECEPTOR-RELATED"/>
    <property type="match status" value="1"/>
</dbReference>
<evidence type="ECO:0000256" key="3">
    <source>
        <dbReference type="ARBA" id="ARBA00022452"/>
    </source>
</evidence>
<keyword evidence="2 11" id="KW-0813">Transport</keyword>
<evidence type="ECO:0000256" key="9">
    <source>
        <dbReference type="ARBA" id="ARBA00023136"/>
    </source>
</evidence>
<keyword evidence="16" id="KW-0675">Receptor</keyword>
<dbReference type="GO" id="GO:0009279">
    <property type="term" value="C:cell outer membrane"/>
    <property type="evidence" value="ECO:0007669"/>
    <property type="project" value="UniProtKB-SubCell"/>
</dbReference>
<dbReference type="SUPFAM" id="SSF56935">
    <property type="entry name" value="Porins"/>
    <property type="match status" value="1"/>
</dbReference>
<dbReference type="Pfam" id="PF00593">
    <property type="entry name" value="TonB_dep_Rec_b-barrel"/>
    <property type="match status" value="1"/>
</dbReference>
<dbReference type="InterPro" id="IPR039426">
    <property type="entry name" value="TonB-dep_rcpt-like"/>
</dbReference>
<evidence type="ECO:0000256" key="2">
    <source>
        <dbReference type="ARBA" id="ARBA00022448"/>
    </source>
</evidence>
<evidence type="ECO:0000256" key="11">
    <source>
        <dbReference type="PROSITE-ProRule" id="PRU01360"/>
    </source>
</evidence>
<feature type="domain" description="TonB-dependent receptor-like beta-barrel" evidence="14">
    <location>
        <begin position="263"/>
        <end position="689"/>
    </location>
</feature>
<feature type="chain" id="PRO_5018278577" evidence="13">
    <location>
        <begin position="31"/>
        <end position="725"/>
    </location>
</feature>
<evidence type="ECO:0000313" key="17">
    <source>
        <dbReference type="Proteomes" id="UP000278006"/>
    </source>
</evidence>
<gene>
    <name evidence="16" type="ORF">D8I35_11980</name>
</gene>
<accession>A0A3M6QS55</accession>
<dbReference type="CDD" id="cd01347">
    <property type="entry name" value="ligand_gated_channel"/>
    <property type="match status" value="1"/>
</dbReference>
<dbReference type="EMBL" id="RDQO01000003">
    <property type="protein sequence ID" value="RMX05865.1"/>
    <property type="molecule type" value="Genomic_DNA"/>
</dbReference>
<proteinExistence type="inferred from homology"/>
<dbReference type="InterPro" id="IPR012910">
    <property type="entry name" value="Plug_dom"/>
</dbReference>
<evidence type="ECO:0000256" key="1">
    <source>
        <dbReference type="ARBA" id="ARBA00004571"/>
    </source>
</evidence>
<feature type="signal peptide" evidence="13">
    <location>
        <begin position="1"/>
        <end position="30"/>
    </location>
</feature>
<dbReference type="PROSITE" id="PS52016">
    <property type="entry name" value="TONB_DEPENDENT_REC_3"/>
    <property type="match status" value="1"/>
</dbReference>
<dbReference type="Gene3D" id="2.40.170.20">
    <property type="entry name" value="TonB-dependent receptor, beta-barrel domain"/>
    <property type="match status" value="1"/>
</dbReference>
<keyword evidence="9 11" id="KW-0472">Membrane</keyword>
<organism evidence="16 17">
    <name type="scientific">Corticibacter populi</name>
    <dbReference type="NCBI Taxonomy" id="1550736"/>
    <lineage>
        <taxon>Bacteria</taxon>
        <taxon>Pseudomonadati</taxon>
        <taxon>Pseudomonadota</taxon>
        <taxon>Betaproteobacteria</taxon>
        <taxon>Burkholderiales</taxon>
        <taxon>Comamonadaceae</taxon>
        <taxon>Corticibacter</taxon>
    </lineage>
</organism>
<dbReference type="Pfam" id="PF07715">
    <property type="entry name" value="Plug"/>
    <property type="match status" value="1"/>
</dbReference>
<sequence length="725" mass="79619">MIPMLPGQAPKKPNLLVQVLLLTLPALAWAQAEGDVPVDEAIELEAVKITAERRETALQKTPVSVGVIGGQALEKTGFQHLFDIEKNVAGVSFFKGASNQQSSIIIRGVGTTNQGYTQAVGVYVDDVPLARSVAAGQWDLPDLERIEVLRGPQGTLYGQNSTAGAVRIISRNPTDEKVGWVSAGLGNYSSREARGYFAGPLKEGLLAGSVAFSYRKRDGYGTNLSTGDDIYGADVAQGRAKLRLTPGGGWDAVLAIDGLLDKSDNGTNATPLNYGNTAPRDTWAVQDLTQSKLKRGGANLQISKAISDDLRLRSITSYRAYKHDPDYMDIGGLPRYSNTWHQTVEQDVFFQEFQLQGDWGDRLSYTAGVLYQSENWQNNNWSYRGLADGVTINRQLAKTEYDTSDVALYGQFDYRLTDKWSLTAGARYWRTSQTYDGSAYNLDENLQEVSERFSVSGLKKTSSGVTPRLTLGYQWTPETYTYASYTKGAKFGGHNRSASTAQVASVAANPEKVTAYELGVKNSAFNNRLQVNAAIFYNDYKDYLASVSNPTINGVLYNGSVLTNAAKAETYGADIELRARLTRRLDWNVALSYVHTEFKDFGYGGESYVGNHLTYAPEYSVVTGLSYVQPLANGDELSIYGSVQHTAKQYSDEGNTERGTIPRRTNVDIGADYRFAGGHWTAGVKVRNLLDKDQILLKSYIPVYGIESSAYDAPRTIVATLRYDF</sequence>
<keyword evidence="4" id="KW-0410">Iron transport</keyword>
<keyword evidence="6" id="KW-0408">Iron</keyword>
<evidence type="ECO:0000256" key="8">
    <source>
        <dbReference type="ARBA" id="ARBA00023077"/>
    </source>
</evidence>
<dbReference type="AlphaFoldDB" id="A0A3M6QS55"/>
<evidence type="ECO:0000256" key="7">
    <source>
        <dbReference type="ARBA" id="ARBA00023065"/>
    </source>
</evidence>
<reference evidence="16 17" key="1">
    <citation type="submission" date="2018-10" db="EMBL/GenBank/DDBJ databases">
        <title>Draft genome of Cortibacter populi DSM10536.</title>
        <authorList>
            <person name="Bernier A.-M."/>
            <person name="Bernard K."/>
        </authorList>
    </citation>
    <scope>NUCLEOTIDE SEQUENCE [LARGE SCALE GENOMIC DNA]</scope>
    <source>
        <strain evidence="16 17">DSM 105136</strain>
    </source>
</reference>
<protein>
    <submittedName>
        <fullName evidence="16">TonB-dependent receptor</fullName>
    </submittedName>
</protein>
<keyword evidence="5 11" id="KW-0812">Transmembrane</keyword>
<dbReference type="InterPro" id="IPR000531">
    <property type="entry name" value="Beta-barrel_TonB"/>
</dbReference>
<comment type="caution">
    <text evidence="16">The sequence shown here is derived from an EMBL/GenBank/DDBJ whole genome shotgun (WGS) entry which is preliminary data.</text>
</comment>
<dbReference type="RefSeq" id="WP_122229539.1">
    <property type="nucleotide sequence ID" value="NZ_SGWR01000004.1"/>
</dbReference>
<dbReference type="InterPro" id="IPR036942">
    <property type="entry name" value="Beta-barrel_TonB_sf"/>
</dbReference>
<comment type="subcellular location">
    <subcellularLocation>
        <location evidence="1 11">Cell outer membrane</location>
        <topology evidence="1 11">Multi-pass membrane protein</topology>
    </subcellularLocation>
</comment>
<keyword evidence="10 11" id="KW-0998">Cell outer membrane</keyword>
<dbReference type="PANTHER" id="PTHR32552:SF81">
    <property type="entry name" value="TONB-DEPENDENT OUTER MEMBRANE RECEPTOR"/>
    <property type="match status" value="1"/>
</dbReference>
<keyword evidence="17" id="KW-1185">Reference proteome</keyword>
<name>A0A3M6QS55_9BURK</name>
<dbReference type="GO" id="GO:0006826">
    <property type="term" value="P:iron ion transport"/>
    <property type="evidence" value="ECO:0007669"/>
    <property type="project" value="UniProtKB-KW"/>
</dbReference>
<keyword evidence="8 12" id="KW-0798">TonB box</keyword>
<evidence type="ECO:0000259" key="14">
    <source>
        <dbReference type="Pfam" id="PF00593"/>
    </source>
</evidence>
<evidence type="ECO:0000256" key="10">
    <source>
        <dbReference type="ARBA" id="ARBA00023237"/>
    </source>
</evidence>
<evidence type="ECO:0000256" key="6">
    <source>
        <dbReference type="ARBA" id="ARBA00023004"/>
    </source>
</evidence>
<keyword evidence="13" id="KW-0732">Signal</keyword>
<dbReference type="OrthoDB" id="8538693at2"/>
<dbReference type="Proteomes" id="UP000278006">
    <property type="component" value="Unassembled WGS sequence"/>
</dbReference>
<keyword evidence="7" id="KW-0406">Ion transport</keyword>
<evidence type="ECO:0000256" key="13">
    <source>
        <dbReference type="SAM" id="SignalP"/>
    </source>
</evidence>
<evidence type="ECO:0000313" key="16">
    <source>
        <dbReference type="EMBL" id="RMX05865.1"/>
    </source>
</evidence>
<evidence type="ECO:0000256" key="4">
    <source>
        <dbReference type="ARBA" id="ARBA00022496"/>
    </source>
</evidence>
<comment type="similarity">
    <text evidence="11 12">Belongs to the TonB-dependent receptor family.</text>
</comment>
<evidence type="ECO:0000259" key="15">
    <source>
        <dbReference type="Pfam" id="PF07715"/>
    </source>
</evidence>
<feature type="domain" description="TonB-dependent receptor plug" evidence="15">
    <location>
        <begin position="58"/>
        <end position="165"/>
    </location>
</feature>
<evidence type="ECO:0000256" key="12">
    <source>
        <dbReference type="RuleBase" id="RU003357"/>
    </source>
</evidence>